<evidence type="ECO:0000313" key="1">
    <source>
        <dbReference type="EMBL" id="VTT73835.1"/>
    </source>
</evidence>
<name>A0A9Q9UEI9_FUSFU</name>
<dbReference type="AlphaFoldDB" id="A0A9Q9UEI9"/>
<dbReference type="EMBL" id="CABFJX010000371">
    <property type="protein sequence ID" value="VTT73835.1"/>
    <property type="molecule type" value="Genomic_DNA"/>
</dbReference>
<organism evidence="1 2">
    <name type="scientific">Fusarium fujikuroi</name>
    <name type="common">Bakanae and foot rot disease fungus</name>
    <name type="synonym">Gibberella fujikuroi</name>
    <dbReference type="NCBI Taxonomy" id="5127"/>
    <lineage>
        <taxon>Eukaryota</taxon>
        <taxon>Fungi</taxon>
        <taxon>Dikarya</taxon>
        <taxon>Ascomycota</taxon>
        <taxon>Pezizomycotina</taxon>
        <taxon>Sordariomycetes</taxon>
        <taxon>Hypocreomycetidae</taxon>
        <taxon>Hypocreales</taxon>
        <taxon>Nectriaceae</taxon>
        <taxon>Fusarium</taxon>
        <taxon>Fusarium fujikuroi species complex</taxon>
    </lineage>
</organism>
<gene>
    <name evidence="1" type="ORF">C2S_9303</name>
</gene>
<accession>A0A9Q9UEI9</accession>
<comment type="caution">
    <text evidence="1">The sequence shown here is derived from an EMBL/GenBank/DDBJ whole genome shotgun (WGS) entry which is preliminary data.</text>
</comment>
<sequence>MDNYPPDNDGWTREPGLMINYIKRRLIDDEYLNKFIAFALRYLEFVRLAAKAISLWVEPYWILPGDFEFLERMLKALYPYDPQVMLSNLDIFSRINCDFVMGL</sequence>
<dbReference type="Proteomes" id="UP000760494">
    <property type="component" value="Unassembled WGS sequence"/>
</dbReference>
<evidence type="ECO:0000313" key="2">
    <source>
        <dbReference type="Proteomes" id="UP000760494"/>
    </source>
</evidence>
<proteinExistence type="predicted"/>
<protein>
    <submittedName>
        <fullName evidence="1">Uncharacterized protein</fullName>
    </submittedName>
</protein>
<reference evidence="1" key="1">
    <citation type="submission" date="2019-05" db="EMBL/GenBank/DDBJ databases">
        <authorList>
            <person name="Piombo E."/>
        </authorList>
    </citation>
    <scope>NUCLEOTIDE SEQUENCE</scope>
    <source>
        <strain evidence="1">C2S</strain>
    </source>
</reference>